<comment type="similarity">
    <text evidence="1">Belongs to the ABC transporter superfamily.</text>
</comment>
<sequence length="303" mass="34016">MDAIQISHLKKYYSDIKAVDDISFSVKKGDLFGLLGVNGAGKSTTIHILCTLLKATAGTVKIYDYDALKEADAIRNKIGVVFQNNTLDDYLTVKENLLMRGFLYEKDLKTVQKNLYEIAEILNIQNLLSRPFRKLSGGQKRRCEIARALMNTPEILFLDEPSTGLDPQTRKLMWDCLESLRLKRHMTIFLTTHYMEEASMAQQLCIMDAGKIIASGSPSQLKNKYASDTLKIYTDKITPLNRELAALSLASYRLPNGIAIPLSTTKDALHIMPRITTPYDGIEIIQGSMDDAFIQITGKKLED</sequence>
<keyword evidence="4 6" id="KW-0067">ATP-binding</keyword>
<feature type="domain" description="ABC transporter" evidence="5">
    <location>
        <begin position="4"/>
        <end position="234"/>
    </location>
</feature>
<keyword evidence="3" id="KW-0547">Nucleotide-binding</keyword>
<dbReference type="Pfam" id="PF00005">
    <property type="entry name" value="ABC_tran"/>
    <property type="match status" value="1"/>
</dbReference>
<dbReference type="Gene3D" id="3.40.50.300">
    <property type="entry name" value="P-loop containing nucleotide triphosphate hydrolases"/>
    <property type="match status" value="1"/>
</dbReference>
<dbReference type="InterPro" id="IPR027417">
    <property type="entry name" value="P-loop_NTPase"/>
</dbReference>
<reference evidence="6" key="1">
    <citation type="submission" date="2021-10" db="EMBL/GenBank/DDBJ databases">
        <title>Anaerobic single-cell dispensing facilitates the cultivation of human gut bacteria.</title>
        <authorList>
            <person name="Afrizal A."/>
        </authorList>
    </citation>
    <scope>NUCLEOTIDE SEQUENCE</scope>
    <source>
        <strain evidence="6">CLA-AA-H204</strain>
    </source>
</reference>
<dbReference type="RefSeq" id="WP_227709867.1">
    <property type="nucleotide sequence ID" value="NZ_JAJEQW010000004.1"/>
</dbReference>
<evidence type="ECO:0000256" key="4">
    <source>
        <dbReference type="ARBA" id="ARBA00022840"/>
    </source>
</evidence>
<protein>
    <submittedName>
        <fullName evidence="6">ATP-binding cassette domain-containing protein</fullName>
    </submittedName>
</protein>
<name>A0AAW4WCZ7_9FIRM</name>
<accession>A0AAW4WCZ7</accession>
<evidence type="ECO:0000256" key="2">
    <source>
        <dbReference type="ARBA" id="ARBA00022448"/>
    </source>
</evidence>
<gene>
    <name evidence="6" type="ORF">LKD47_05535</name>
</gene>
<dbReference type="GO" id="GO:0005524">
    <property type="term" value="F:ATP binding"/>
    <property type="evidence" value="ECO:0007669"/>
    <property type="project" value="UniProtKB-KW"/>
</dbReference>
<dbReference type="GO" id="GO:0016887">
    <property type="term" value="F:ATP hydrolysis activity"/>
    <property type="evidence" value="ECO:0007669"/>
    <property type="project" value="InterPro"/>
</dbReference>
<evidence type="ECO:0000256" key="3">
    <source>
        <dbReference type="ARBA" id="ARBA00022741"/>
    </source>
</evidence>
<dbReference type="AlphaFoldDB" id="A0AAW4WCZ7"/>
<dbReference type="SMART" id="SM00382">
    <property type="entry name" value="AAA"/>
    <property type="match status" value="1"/>
</dbReference>
<evidence type="ECO:0000256" key="1">
    <source>
        <dbReference type="ARBA" id="ARBA00005417"/>
    </source>
</evidence>
<dbReference type="PANTHER" id="PTHR42711">
    <property type="entry name" value="ABC TRANSPORTER ATP-BINDING PROTEIN"/>
    <property type="match status" value="1"/>
</dbReference>
<dbReference type="PANTHER" id="PTHR42711:SF5">
    <property type="entry name" value="ABC TRANSPORTER ATP-BINDING PROTEIN NATA"/>
    <property type="match status" value="1"/>
</dbReference>
<dbReference type="InterPro" id="IPR050763">
    <property type="entry name" value="ABC_transporter_ATP-binding"/>
</dbReference>
<evidence type="ECO:0000313" key="6">
    <source>
        <dbReference type="EMBL" id="MCC2241768.1"/>
    </source>
</evidence>
<dbReference type="InterPro" id="IPR003593">
    <property type="entry name" value="AAA+_ATPase"/>
</dbReference>
<dbReference type="InterPro" id="IPR003439">
    <property type="entry name" value="ABC_transporter-like_ATP-bd"/>
</dbReference>
<keyword evidence="2" id="KW-0813">Transport</keyword>
<organism evidence="6 7">
    <name type="scientific">Roseburia amylophila</name>
    <dbReference type="NCBI Taxonomy" id="2981794"/>
    <lineage>
        <taxon>Bacteria</taxon>
        <taxon>Bacillati</taxon>
        <taxon>Bacillota</taxon>
        <taxon>Clostridia</taxon>
        <taxon>Lachnospirales</taxon>
        <taxon>Lachnospiraceae</taxon>
        <taxon>Roseburia</taxon>
    </lineage>
</organism>
<dbReference type="Proteomes" id="UP001198893">
    <property type="component" value="Unassembled WGS sequence"/>
</dbReference>
<evidence type="ECO:0000313" key="7">
    <source>
        <dbReference type="Proteomes" id="UP001198893"/>
    </source>
</evidence>
<evidence type="ECO:0000259" key="5">
    <source>
        <dbReference type="PROSITE" id="PS50893"/>
    </source>
</evidence>
<comment type="caution">
    <text evidence="6">The sequence shown here is derived from an EMBL/GenBank/DDBJ whole genome shotgun (WGS) entry which is preliminary data.</text>
</comment>
<dbReference type="PROSITE" id="PS50893">
    <property type="entry name" value="ABC_TRANSPORTER_2"/>
    <property type="match status" value="1"/>
</dbReference>
<proteinExistence type="inferred from homology"/>
<dbReference type="SUPFAM" id="SSF52540">
    <property type="entry name" value="P-loop containing nucleoside triphosphate hydrolases"/>
    <property type="match status" value="1"/>
</dbReference>
<dbReference type="EMBL" id="JAJEQW010000004">
    <property type="protein sequence ID" value="MCC2241768.1"/>
    <property type="molecule type" value="Genomic_DNA"/>
</dbReference>